<accession>A0A7I8I949</accession>
<gene>
    <name evidence="1" type="ORF">SI7747_01000182</name>
</gene>
<dbReference type="EMBL" id="CACRZD030000001">
    <property type="protein sequence ID" value="CAA6653592.1"/>
    <property type="molecule type" value="Genomic_DNA"/>
</dbReference>
<proteinExistence type="predicted"/>
<dbReference type="EMBL" id="LR743588">
    <property type="protein sequence ID" value="CAA2613777.1"/>
    <property type="molecule type" value="Genomic_DNA"/>
</dbReference>
<name>A0A7I8I949_SPIIN</name>
<reference evidence="1 2" key="1">
    <citation type="submission" date="2019-12" db="EMBL/GenBank/DDBJ databases">
        <authorList>
            <person name="Scholz U."/>
            <person name="Mascher M."/>
            <person name="Fiebig A."/>
        </authorList>
    </citation>
    <scope>NUCLEOTIDE SEQUENCE</scope>
</reference>
<evidence type="ECO:0000313" key="1">
    <source>
        <dbReference type="EMBL" id="CAA2613777.1"/>
    </source>
</evidence>
<protein>
    <submittedName>
        <fullName evidence="1">Uncharacterized protein</fullName>
    </submittedName>
</protein>
<dbReference type="Proteomes" id="UP001189122">
    <property type="component" value="Unassembled WGS sequence"/>
</dbReference>
<evidence type="ECO:0000313" key="2">
    <source>
        <dbReference type="Proteomes" id="UP001189122"/>
    </source>
</evidence>
<keyword evidence="2" id="KW-1185">Reference proteome</keyword>
<organism evidence="1">
    <name type="scientific">Spirodela intermedia</name>
    <name type="common">Intermediate duckweed</name>
    <dbReference type="NCBI Taxonomy" id="51605"/>
    <lineage>
        <taxon>Eukaryota</taxon>
        <taxon>Viridiplantae</taxon>
        <taxon>Streptophyta</taxon>
        <taxon>Embryophyta</taxon>
        <taxon>Tracheophyta</taxon>
        <taxon>Spermatophyta</taxon>
        <taxon>Magnoliopsida</taxon>
        <taxon>Liliopsida</taxon>
        <taxon>Araceae</taxon>
        <taxon>Lemnoideae</taxon>
        <taxon>Spirodela</taxon>
    </lineage>
</organism>
<sequence>MEGQRGSPGVWSPVAAELEELAAVGEDDQGNLGIAKDGELVSLLHQPVPPLGERHLPVCGWRALFFTPTLHPFHSRSSSLPPSLSCVFLL</sequence>
<dbReference type="AlphaFoldDB" id="A0A7I8I949"/>